<evidence type="ECO:0000313" key="3">
    <source>
        <dbReference type="EMBL" id="QQC62420.1"/>
    </source>
</evidence>
<dbReference type="KEGG" id="pgis:I6I06_08695"/>
<keyword evidence="4" id="KW-1185">Reference proteome</keyword>
<feature type="region of interest" description="Disordered" evidence="1">
    <location>
        <begin position="274"/>
        <end position="295"/>
    </location>
</feature>
<dbReference type="Proteomes" id="UP000595610">
    <property type="component" value="Chromosome 1"/>
</dbReference>
<name>A0A7T4T7I4_9BURK</name>
<dbReference type="EMBL" id="CP066075">
    <property type="protein sequence ID" value="QQC62420.1"/>
    <property type="molecule type" value="Genomic_DNA"/>
</dbReference>
<proteinExistence type="predicted"/>
<keyword evidence="2" id="KW-0812">Transmembrane</keyword>
<accession>A0A7T4T7I4</accession>
<evidence type="ECO:0000256" key="2">
    <source>
        <dbReference type="SAM" id="Phobius"/>
    </source>
</evidence>
<sequence>MLSDTTSDQQNFRRCGQCGAPLAALFSPCPSCHAYPADTFAARAALAPGGHLPPDHRRLPMRVPTLPTRRIWSPSSRALVQRYDAIEEPVAATSVYRRLRQPIAVGASVLVATAVVYLGFIHSDEARVGIPVAVSGKVQTQNGKPSVGVARKRPDPELAQRPANIVAQRSAAVRSLPVAPPVGSPAAQRHAVVTAADVRRPTTTAPDARAVIATASNVTGTLAAAPDARGAVAVAPDARSAVVSASDTRRTAATTPDTRRTVAATPDARRTATLASDAGRGAGVQSASPASKLRADAARHLRAARVNLQENNLSATRSQLSAAVAAQPESRDAQRMRSALSTREEQRDALLSLARGCGYVGRWGCVSRNAGTALEIDASSKEAQRLVTLAMHESGLQIAPPPVEAAPEPTAPAPSDIITHH</sequence>
<keyword evidence="2" id="KW-1133">Transmembrane helix</keyword>
<feature type="compositionally biased region" description="Pro residues" evidence="1">
    <location>
        <begin position="399"/>
        <end position="412"/>
    </location>
</feature>
<evidence type="ECO:0000313" key="4">
    <source>
        <dbReference type="Proteomes" id="UP000595610"/>
    </source>
</evidence>
<dbReference type="AlphaFoldDB" id="A0A7T4T7I4"/>
<reference evidence="3 4" key="1">
    <citation type="submission" date="2020-12" db="EMBL/GenBank/DDBJ databases">
        <title>FDA dAtabase for Regulatory Grade micrObial Sequences (FDA-ARGOS): Supporting development and validation of Infectious Disease Dx tests.</title>
        <authorList>
            <person name="Nelson B."/>
            <person name="Plummer A."/>
            <person name="Tallon L."/>
            <person name="Sadzewicz L."/>
            <person name="Zhao X."/>
            <person name="Boylan J."/>
            <person name="Ott S."/>
            <person name="Bowen H."/>
            <person name="Vavikolanu K."/>
            <person name="Mehta A."/>
            <person name="Aluvathingal J."/>
            <person name="Nadendla S."/>
            <person name="Myers T."/>
            <person name="Yan Y."/>
            <person name="Sichtig H."/>
        </authorList>
    </citation>
    <scope>NUCLEOTIDE SEQUENCE [LARGE SCALE GENOMIC DNA]</scope>
    <source>
        <strain evidence="3 4">FDAARGOS_1049</strain>
    </source>
</reference>
<protein>
    <submittedName>
        <fullName evidence="3">Uncharacterized protein</fullName>
    </submittedName>
</protein>
<organism evidence="3 4">
    <name type="scientific">Paraburkholderia ginsengisoli</name>
    <dbReference type="NCBI Taxonomy" id="311231"/>
    <lineage>
        <taxon>Bacteria</taxon>
        <taxon>Pseudomonadati</taxon>
        <taxon>Pseudomonadota</taxon>
        <taxon>Betaproteobacteria</taxon>
        <taxon>Burkholderiales</taxon>
        <taxon>Burkholderiaceae</taxon>
        <taxon>Paraburkholderia</taxon>
    </lineage>
</organism>
<keyword evidence="2" id="KW-0472">Membrane</keyword>
<feature type="region of interest" description="Disordered" evidence="1">
    <location>
        <begin position="399"/>
        <end position="421"/>
    </location>
</feature>
<feature type="transmembrane region" description="Helical" evidence="2">
    <location>
        <begin position="103"/>
        <end position="121"/>
    </location>
</feature>
<evidence type="ECO:0000256" key="1">
    <source>
        <dbReference type="SAM" id="MobiDB-lite"/>
    </source>
</evidence>
<gene>
    <name evidence="3" type="ORF">I6I06_08695</name>
</gene>